<dbReference type="InterPro" id="IPR036383">
    <property type="entry name" value="TSP1_rpt_sf"/>
</dbReference>
<feature type="compositionally biased region" description="Acidic residues" evidence="1">
    <location>
        <begin position="2683"/>
        <end position="2700"/>
    </location>
</feature>
<dbReference type="InterPro" id="IPR000922">
    <property type="entry name" value="Lectin_gal-bd_dom"/>
</dbReference>
<dbReference type="InterPro" id="IPR043159">
    <property type="entry name" value="Lectin_gal-bd_sf"/>
</dbReference>
<evidence type="ECO:0000313" key="3">
    <source>
        <dbReference type="EMBL" id="CEM28279.1"/>
    </source>
</evidence>
<dbReference type="SUPFAM" id="SSF82895">
    <property type="entry name" value="TSP-1 type 1 repeat"/>
    <property type="match status" value="1"/>
</dbReference>
<reference evidence="3" key="1">
    <citation type="submission" date="2014-11" db="EMBL/GenBank/DDBJ databases">
        <authorList>
            <person name="Otto D Thomas"/>
            <person name="Naeem Raeece"/>
        </authorList>
    </citation>
    <scope>NUCLEOTIDE SEQUENCE</scope>
</reference>
<feature type="domain" description="SUEL-type lectin" evidence="2">
    <location>
        <begin position="3361"/>
        <end position="3489"/>
    </location>
</feature>
<evidence type="ECO:0000259" key="2">
    <source>
        <dbReference type="PROSITE" id="PS50228"/>
    </source>
</evidence>
<dbReference type="Gene3D" id="2.20.100.10">
    <property type="entry name" value="Thrombospondin type-1 (TSP1) repeat"/>
    <property type="match status" value="1"/>
</dbReference>
<feature type="compositionally biased region" description="Basic and acidic residues" evidence="1">
    <location>
        <begin position="2570"/>
        <end position="2582"/>
    </location>
</feature>
<feature type="compositionally biased region" description="Basic and acidic residues" evidence="1">
    <location>
        <begin position="2671"/>
        <end position="2682"/>
    </location>
</feature>
<feature type="region of interest" description="Disordered" evidence="1">
    <location>
        <begin position="3884"/>
        <end position="3912"/>
    </location>
</feature>
<dbReference type="InterPro" id="IPR000884">
    <property type="entry name" value="TSP1_rpt"/>
</dbReference>
<feature type="compositionally biased region" description="Basic and acidic residues" evidence="1">
    <location>
        <begin position="2592"/>
        <end position="2612"/>
    </location>
</feature>
<organism evidence="3">
    <name type="scientific">Chromera velia CCMP2878</name>
    <dbReference type="NCBI Taxonomy" id="1169474"/>
    <lineage>
        <taxon>Eukaryota</taxon>
        <taxon>Sar</taxon>
        <taxon>Alveolata</taxon>
        <taxon>Colpodellida</taxon>
        <taxon>Chromeraceae</taxon>
        <taxon>Chromera</taxon>
    </lineage>
</organism>
<feature type="region of interest" description="Disordered" evidence="1">
    <location>
        <begin position="1550"/>
        <end position="1577"/>
    </location>
</feature>
<dbReference type="CDD" id="cd22823">
    <property type="entry name" value="Gal_Rha_Lectin"/>
    <property type="match status" value="1"/>
</dbReference>
<name>A0A0G4GFI1_9ALVE</name>
<feature type="region of interest" description="Disordered" evidence="1">
    <location>
        <begin position="2661"/>
        <end position="2715"/>
    </location>
</feature>
<feature type="compositionally biased region" description="Pro residues" evidence="1">
    <location>
        <begin position="3155"/>
        <end position="3176"/>
    </location>
</feature>
<dbReference type="PROSITE" id="PS50092">
    <property type="entry name" value="TSP1"/>
    <property type="match status" value="1"/>
</dbReference>
<sequence>MKGTWEILFMLPETILASQDLLGFIMAMMQAPTIFQGIWNTLKSAPLILGRQVMKIRKLYEDLFKLLDLLSRGGLNMYLADFGAKVDDTVSRVNARLSTSFTSSFLKVREVPFHVKESVEVALDVFEKKLLGSPVKQRAIEASAGWQRFQKALVSTLTSLQNTFKPFYNSANISDFKGLMNRVKKAMKQMDKVPNSAVEFTQGLSALKDAAGELVTIFDSMGDVLQFFNTLLAFPKDPRKDVLYLLRWSESIRNLADAMMERHADMFGEGQAGGSSCLFEKQLMDCEHKSLLDQMKVPTLGQCGRCTLKKRNPHDAYEGAPPSLPRMEYASGSMLKVTCKETRYAMFLKGRQEGLKGLSFDLTCVDGSWVDPQGSSGLSQAECAAVVQVGKPELTTLKTGSKEHLYFMNTLPVMLYGESSPRNFHTLVPGGANVVGMPEDSEDVVMAGLIGKSGAYPPPLPLTPLYLKIARSTQHFGLLNTQGGCISASPPLHFMRSGISSGRICDFDGEGAETVPGALFDSKKFEESILFALEADLHTGMADAYHNDPAIASSIFGSVLTASPSVLSEITAASTAASLLQTSSKALPASLLFANSSFSEPRPMTSIIGRDINNHEHQHEHEGGPQLDEQTADRMRMVGLLQLRALHGRESFHEALLEMRSLQDQSSESSSGGFQIQEDVRKNMETRMWGMSGSLIRRALVAGGVPSAVLSEHSGKMVKAAFGEQLHVNLGGDHMFEELLNEIGEAVSDLRTLQTSVLGVNASNSEIVLESPRKAHEGGTVDLGLALLCSLREWTAADWDRVAKEANGRHSEKEEHSKEGRRVRSSGGALFGLMDAFFEWEGEEEKDHEKTLPEFSSCHREDGGRVSLDPAGVFLKRSGDSSSGGKSETETVSQQSGALPLMNLVKMGKEDEDRVPLSIVITPETHTVGLSIRENAREKVLEGLRDAVSRVAMKTDSVTQTSDEFFKEFVGKWSGVLSKGLDLYGKSVKKIEETFDKLKEMEFVKQSRAVIDNILEILKSYDDVFNYLALIKNVVALASAKHMVLIIRTLLLLIPVLGTPDKLDPVLDEIIRLWSPGMDGSVNTGRHESAFDEKMDVTTPESRLAVISKVPLAVAALSEPIPYSGALLSSVDKSGEGAQVLGARGYYQDALEFDCTRAAKGPASTTPGHAWVLSKFETPTISFVRGSAMDDVFVSGNYVCGLANVKTCKEEKVKISGQKWRTSRASETAEVLNEAAREFAEASAELNALTVRYQVECEAQDFAAAYAQWCAGHAEVPLEPDTDLTYQHLCCGGGDGPSFVSLDKSEPIIGFRDTLKGMVRTQGPGEKCVTDAIPGVRFPEDFLEYCEEIGKQYETKRAEVLDLQNSLIDKANKNAERRAEKAGMLELVGGAATCPYGAALQKFVATAEGRDIEVTRTCCSVSGSSVSISPLSHPYVPPSMRLVPDVDAWEGEYCPAERDDTGRLVFRMCTSFRTPQEEIHTVYGRNTLRFNAARMQWCLEGLDVPEYPMFDPLCLDSMTAHPAEVPTPSAASPGGNALGVTVVEDMIPLAPAPGADGDEILEKPKKPEKPPKPPLVPLKEVNMEDLYSPHCKAHDKEKLHGPLVKDLPEELTTTEEAEGTKFYKAATEPLPKEEEEDPDEYLFGQEEPAAIGGDRGEAMQDIDPCGYVLSNERTEAPKMGETSDTASIPFRAIAGCAARLGEREGAMGDATQSVEDLRESIQVPYDIATAIFSFIGSLTEFEFAPYGLGITIDPFDMVMQIAEFVWDKVNVHLDNKVADIEGSYGELGGGDCDQNDYFIAKTLCDISCVSDAVRTGNRAIMDRLQNVYDTLLKNLLTYMDYHASYSESLMQWLADLQDWHAQELGKKVAKVSDAVNDLSDSMSQEKSDSLLAKALQSCKATLPHPPAHRGGASPMPPNASSVHLDEGSSQAHGGRQSLIHCVSLALGIDESTKESVSADTPGKQGADAIELQSLADDLLSFRSVAEARLGALPCVGTNLHRDCRDADTQKSVLDFANQAAAHAKKVEARVRAGTEASMARLESLSSQMKGGGSSEGNSEAEAAHAVRSVLEEVKGHKAKVSAELQQHLDVLHMMGATDQSASTRISKMGADRHMEEGHLRVAGRVSEGDLHAFRVTTRSSMERVSESLDILEREVEMWSRQSPHSLSKVSLWMAAHRKRQAEISSAKRRRKSGSRQASLDALEKEIRELQATGDEALLATDTDRVVSEMEGFADAVKVSHASVNTYLRFAESHLGERRRVLGALDEYLACSDAEPYDALSQRWATLRRAEAGAARLLVRSWWTVSGVVQKVASRMSAFDLPLRLAAVEVDSFITSPWAAVPLLVGVIPSDTFADVETDSQHHHSAALLSSTLCSSSEVELEKQKDGSAKIEEWFRKGIRAGLSSGSLAQLVDFIDELVEITDFLQARMVEENLWHVDNQKARHISLMEEAHEEQGMQTGGSSPSPQDILPSREDAAITEDSLSVLDNQVLLWRKVIGSSRPAQRVAASRRRLALVSSSDSADAVRSADIDRVESLLSTAAVALHSTFCNEESHTLNEASPSPLDLLQRAEEAARHKHQPAERTRRRQHHKAVLAEDRDLQQDPDSIDGRPGGEEAAAAVTKDLPPFPRVPSGRRRGPSAPRAALDAPVALLQTDERRVLSEAAEEFVEEEGERHGGEAKQHEEDPDGEADEDVSETEGETEMEKPSEKGQEKPMQRVRTLLGECFELDDERAMTIAPLFSSLSCKDFPGSVLTAWSVTSCGSEAPGAGRLQISCTQLDTPPEDVTDDGKTPEAIEPEGEDMELPEAAEMTCSTVTKGTAPPSCPKGSFVTGFSFEPCAEKDEPDDALSLVTSAEVTEWRPVTVCGGLGKGPKDTSKCDAKLSGWTSGNNATLLSQELEKLGGHCGDGQAMTNLRLESEKPGDPSGKVRISYLCCDVPTKEGLEREVRGGCWSLEMDDADQAARAFSAQCGGPEYVLKGIDIEACPLFPPPPGRKDEGHQRTHRLKLTCALLLEVNWLEAKAPSLEHCSFQKTTDALNEKEWTGDLESAIKCPIIAQKDSKCVPFDLTVGGGIQKIAGTEMASGCPFSLHPASLYFLQSLELRTCGALDDFVQPHSVCVHSRAFDKEVLKHWKPSTPPKPTAEPTNQPPVEVGAGPPTPAPPTNSTPLAPTPTPPAPNSLIFGPMPMGGGSDSAEDETQTGLDMSEIPVRCDDLVTVLQVEPNPANLVQFPAHCPEGFFMQSRTLEVDEASLKSHNYRVSEHSLRHNRNLHMKCPAGTSISVAKSTFKFEMGPPYRCEKDMTKKLGLAADGHNSYHMKAVTGATMPNNHECHAWWHHYQGNRVLDTNYFCLKHSHRQEPAKLCENEASKLTCQAGFVLRVLRVTYRAKSNSDTCTHQIDKSLVQTANVPVVIQESNKTTVVSSEDVLLDEGERGETGDNDEVGKTFVDESKVSAFCDGKPSCAFTPSNGFFGNDPTPGKFKVAQVDYICHNPVTVTDVTATTRCCGSPDSYGSVEKAETESQCVSLDGPSVGNLKGLQASCPPVLDGFEEMDVPSAMTALRLESCGKETNTYRYRATCQGIRQTKKGAVVLKQDSDSTCTKLDEKKKELDDVFRPLFTEKSEGWSCPLGRFLSFAALTPKGCSDDKLKLSAGCTQGLEDVNSMANPEDLFVCEEETIKKDKASCPNDAIMKTLKFDTTTNHGDYQIPFFKFQCCRPKDGPRAYPYRWHEDKCTSAEGFVKKLTGTDGKGATLSCGAANWALRQVEIHKCGTDEFQLKFACVNVDFVEKTEYVKGSRPYTDPSRMGQTASYAIKGPCGFPKPGVSKRLPPAFSTQLSAPLSLMQDQQNSSSAIPADASVLPQTASALLASPSEPWLDERAALLQRGAEHSSRVESDDESLSLSQPDPLRSTDPLNYPHWMGSTLRHRMTGAFWVHSDPGYTYAARMNHFGCPPGWGWLTDFAMWHSYHTSGNHARISYHCRTSWERGTCQGIVVSHKNVETTVNGVKTVIKEPLSRYDVKTWDGAEVQCPEGTALTALRWVLSANQLSLTQTEIETIIRDESGTNSSVFVMEGERQDEAGNATMSEESHSQSKSDWFYYGNTHPWKKGPAHFVSIVATCCRNHGIYTGAEAKYNHKPEKLLTRTHSMAYKGNRGWDTMQVPANCRDSKIAPAEVIMTGFRYIVKQNRFQYEVTCQRITRGIDGGFSEWSAWGPCTSTCQSFRFRTCTNPHPARGGKGCDMDEETVQVKSCGPECTIGAEEKQALKIGQVDPSVGALCSADAGFFLAGATQESCGKTLEAGKEVELVRSVHQCKLPIDLRTFPPRDKVPPVTCKEHRTSWYHDMKGPVGVAECKGLAVMDSLRWITEGPEPYSDQSLRRQCEDKSAFSHTCPEGKTVKVIQAKLFGPLDPDAPPSVCHKTRNWHIQEHLERQNGAHRCNTIDVLDTVSNWCHGRRSCSINPHPDALGVPKCTEHGVRTLYVTMGCEEEKAKSRVVFSCCETMSDRGWESAAMEATSSLADSKGLPGPSIAVLKGSVFHQKFLRSSCFPAKDVEGPVLESGASRLDCPDGYFLQGYKVTDCAGGGDTDRQFLYKCALIDRRPWETQRAKGKAAGVCAAPSTASTRFQFDCGPNGFLSDVSFDACSKDATAALSLIAPLSSRHAGSEKSGNSHPNNSMLLQSASEEQRRANTSVAAWRDDTAAMLIAEAEGTLEVKGMCAGLDLGSDKKIGLRTHCLKISTEWKDLPGNVLKGEPEAFGLQTFARMPSVHCLRFYGGTKRKSGLLSSVKVTISSDGMKARFEYQCCLSSREEMMGRKGAIVVPSHTQCAPVSDLKGSVPDNLNFGCNGADSGYALTSFAFEPCVPSNWWEPSGWFRVKFFCAAANWPGLNPHAVAATEGWGLPVDDTLNDCERVNHICEQEGTSAVVNGKNACEEAEACAEFCGEVPDYSCRFLDSKKRKKV</sequence>
<feature type="compositionally biased region" description="Basic and acidic residues" evidence="1">
    <location>
        <begin position="1560"/>
        <end position="1571"/>
    </location>
</feature>
<feature type="compositionally biased region" description="Polar residues" evidence="1">
    <location>
        <begin position="4663"/>
        <end position="4680"/>
    </location>
</feature>
<feature type="region of interest" description="Disordered" evidence="1">
    <location>
        <begin position="2570"/>
        <end position="2648"/>
    </location>
</feature>
<evidence type="ECO:0000256" key="1">
    <source>
        <dbReference type="SAM" id="MobiDB-lite"/>
    </source>
</evidence>
<feature type="region of interest" description="Disordered" evidence="1">
    <location>
        <begin position="805"/>
        <end position="824"/>
    </location>
</feature>
<dbReference type="GO" id="GO:0030246">
    <property type="term" value="F:carbohydrate binding"/>
    <property type="evidence" value="ECO:0007669"/>
    <property type="project" value="InterPro"/>
</dbReference>
<accession>A0A0G4GFI1</accession>
<protein>
    <recommendedName>
        <fullName evidence="2">SUEL-type lectin domain-containing protein</fullName>
    </recommendedName>
</protein>
<feature type="compositionally biased region" description="Basic and acidic residues" evidence="1">
    <location>
        <begin position="2701"/>
        <end position="2714"/>
    </location>
</feature>
<dbReference type="SMART" id="SM00209">
    <property type="entry name" value="TSP1"/>
    <property type="match status" value="1"/>
</dbReference>
<dbReference type="PROSITE" id="PS50228">
    <property type="entry name" value="SUEL_LECTIN"/>
    <property type="match status" value="2"/>
</dbReference>
<feature type="compositionally biased region" description="Basic and acidic residues" evidence="1">
    <location>
        <begin position="805"/>
        <end position="822"/>
    </location>
</feature>
<feature type="region of interest" description="Disordered" evidence="1">
    <location>
        <begin position="1902"/>
        <end position="1932"/>
    </location>
</feature>
<feature type="region of interest" description="Disordered" evidence="1">
    <location>
        <begin position="4658"/>
        <end position="4680"/>
    </location>
</feature>
<dbReference type="EMBL" id="CDMZ01001160">
    <property type="protein sequence ID" value="CEM28279.1"/>
    <property type="molecule type" value="Genomic_DNA"/>
</dbReference>
<feature type="region of interest" description="Disordered" evidence="1">
    <location>
        <begin position="3130"/>
        <end position="3198"/>
    </location>
</feature>
<feature type="non-terminal residue" evidence="3">
    <location>
        <position position="4957"/>
    </location>
</feature>
<gene>
    <name evidence="3" type="ORF">Cvel_21662</name>
</gene>
<feature type="domain" description="SUEL-type lectin" evidence="2">
    <location>
        <begin position="4378"/>
        <end position="4483"/>
    </location>
</feature>
<dbReference type="Gene3D" id="2.60.120.740">
    <property type="match status" value="2"/>
</dbReference>
<proteinExistence type="predicted"/>